<proteinExistence type="predicted"/>
<name>A0A0G4FYG0_VITBC</name>
<protein>
    <submittedName>
        <fullName evidence="3">Uncharacterized protein</fullName>
    </submittedName>
</protein>
<reference evidence="3 4" key="1">
    <citation type="submission" date="2014-11" db="EMBL/GenBank/DDBJ databases">
        <authorList>
            <person name="Zhu J."/>
            <person name="Qi W."/>
            <person name="Song R."/>
        </authorList>
    </citation>
    <scope>NUCLEOTIDE SEQUENCE [LARGE SCALE GENOMIC DNA]</scope>
</reference>
<feature type="compositionally biased region" description="Low complexity" evidence="1">
    <location>
        <begin position="157"/>
        <end position="169"/>
    </location>
</feature>
<feature type="region of interest" description="Disordered" evidence="1">
    <location>
        <begin position="157"/>
        <end position="176"/>
    </location>
</feature>
<keyword evidence="4" id="KW-1185">Reference proteome</keyword>
<evidence type="ECO:0000313" key="4">
    <source>
        <dbReference type="Proteomes" id="UP000041254"/>
    </source>
</evidence>
<dbReference type="AlphaFoldDB" id="A0A0G4FYG0"/>
<dbReference type="VEuPathDB" id="CryptoDB:Vbra_6038"/>
<keyword evidence="2" id="KW-1133">Transmembrane helix</keyword>
<sequence>MRIGLLSLGDRNVLARAWVQQLKSVLVTRFQSHPRIQLSFGEGVPSSVPTDVLLLLHDRHTDAQPDAEPRLADAVSPDALALHKPVVVLLLYGPRETAAGDEAAACDAITGAEVAEVLRVNLRKPEGCIGGILQMDRETEESIDRIASLLDSLAPPLASSPFGQPSGPSGEHDDLIEKQSDASGDIAALPSQQTSGRRESTQDGRDKGGSDKWVIPWPRFALLPPTCCKWVLPFSIGLSTGVVLVGIGIGIVWWLAGGGTPVHPQHEHPVGSTAGSMKGQSDAGIMATLRDDALTLNALMLDFMEQLNRDLDVIISGTRDIDEVI</sequence>
<dbReference type="InParanoid" id="A0A0G4FYG0"/>
<keyword evidence="2" id="KW-0472">Membrane</keyword>
<keyword evidence="2" id="KW-0812">Transmembrane</keyword>
<evidence type="ECO:0000256" key="1">
    <source>
        <dbReference type="SAM" id="MobiDB-lite"/>
    </source>
</evidence>
<dbReference type="Proteomes" id="UP000041254">
    <property type="component" value="Unassembled WGS sequence"/>
</dbReference>
<dbReference type="EMBL" id="CDMY01000520">
    <property type="protein sequence ID" value="CEM20050.1"/>
    <property type="molecule type" value="Genomic_DNA"/>
</dbReference>
<evidence type="ECO:0000256" key="2">
    <source>
        <dbReference type="SAM" id="Phobius"/>
    </source>
</evidence>
<gene>
    <name evidence="3" type="ORF">Vbra_6038</name>
</gene>
<evidence type="ECO:0000313" key="3">
    <source>
        <dbReference type="EMBL" id="CEM20050.1"/>
    </source>
</evidence>
<organism evidence="3 4">
    <name type="scientific">Vitrella brassicaformis (strain CCMP3155)</name>
    <dbReference type="NCBI Taxonomy" id="1169540"/>
    <lineage>
        <taxon>Eukaryota</taxon>
        <taxon>Sar</taxon>
        <taxon>Alveolata</taxon>
        <taxon>Colpodellida</taxon>
        <taxon>Vitrellaceae</taxon>
        <taxon>Vitrella</taxon>
    </lineage>
</organism>
<feature type="region of interest" description="Disordered" evidence="1">
    <location>
        <begin position="188"/>
        <end position="210"/>
    </location>
</feature>
<feature type="compositionally biased region" description="Basic and acidic residues" evidence="1">
    <location>
        <begin position="196"/>
        <end position="210"/>
    </location>
</feature>
<feature type="transmembrane region" description="Helical" evidence="2">
    <location>
        <begin position="230"/>
        <end position="256"/>
    </location>
</feature>
<accession>A0A0G4FYG0</accession>